<dbReference type="PANTHER" id="PTHR11003:SF342">
    <property type="entry name" value="OUTWARD-RECTIFIER POTASSIUM CHANNEL TOK1"/>
    <property type="match status" value="1"/>
</dbReference>
<gene>
    <name evidence="12" type="ORF">DFH94DRAFT_742698</name>
</gene>
<dbReference type="AlphaFoldDB" id="A0A9P5T9F9"/>
<dbReference type="PRINTS" id="PR01333">
    <property type="entry name" value="2POREKCHANEL"/>
</dbReference>
<comment type="caution">
    <text evidence="12">The sequence shown here is derived from an EMBL/GenBank/DDBJ whole genome shotgun (WGS) entry which is preliminary data.</text>
</comment>
<dbReference type="Pfam" id="PF07885">
    <property type="entry name" value="Ion_trans_2"/>
    <property type="match status" value="2"/>
</dbReference>
<proteinExistence type="inferred from homology"/>
<reference evidence="12" key="1">
    <citation type="submission" date="2019-10" db="EMBL/GenBank/DDBJ databases">
        <authorList>
            <consortium name="DOE Joint Genome Institute"/>
            <person name="Kuo A."/>
            <person name="Miyauchi S."/>
            <person name="Kiss E."/>
            <person name="Drula E."/>
            <person name="Kohler A."/>
            <person name="Sanchez-Garcia M."/>
            <person name="Andreopoulos B."/>
            <person name="Barry K.W."/>
            <person name="Bonito G."/>
            <person name="Buee M."/>
            <person name="Carver A."/>
            <person name="Chen C."/>
            <person name="Cichocki N."/>
            <person name="Clum A."/>
            <person name="Culley D."/>
            <person name="Crous P.W."/>
            <person name="Fauchery L."/>
            <person name="Girlanda M."/>
            <person name="Hayes R."/>
            <person name="Keri Z."/>
            <person name="LaButti K."/>
            <person name="Lipzen A."/>
            <person name="Lombard V."/>
            <person name="Magnuson J."/>
            <person name="Maillard F."/>
            <person name="Morin E."/>
            <person name="Murat C."/>
            <person name="Nolan M."/>
            <person name="Ohm R."/>
            <person name="Pangilinan J."/>
            <person name="Pereira M."/>
            <person name="Perotto S."/>
            <person name="Peter M."/>
            <person name="Riley R."/>
            <person name="Sitrit Y."/>
            <person name="Stielow B."/>
            <person name="Szollosi G."/>
            <person name="Zifcakova L."/>
            <person name="Stursova M."/>
            <person name="Spatafora J.W."/>
            <person name="Tedersoo L."/>
            <person name="Vaario L.-M."/>
            <person name="Yamada A."/>
            <person name="Yan M."/>
            <person name="Wang P."/>
            <person name="Xu J."/>
            <person name="Bruns T."/>
            <person name="Baldrian P."/>
            <person name="Vilgalys R."/>
            <person name="Henrissat B."/>
            <person name="Grigoriev I.V."/>
            <person name="Hibbett D."/>
            <person name="Nagy L.G."/>
            <person name="Martin F.M."/>
        </authorList>
    </citation>
    <scope>NUCLEOTIDE SEQUENCE</scope>
    <source>
        <strain evidence="12">Prilba</strain>
    </source>
</reference>
<dbReference type="InterPro" id="IPR013099">
    <property type="entry name" value="K_chnl_dom"/>
</dbReference>
<dbReference type="PANTHER" id="PTHR11003">
    <property type="entry name" value="POTASSIUM CHANNEL, SUBFAMILY K"/>
    <property type="match status" value="1"/>
</dbReference>
<dbReference type="Gene3D" id="1.10.287.70">
    <property type="match status" value="2"/>
</dbReference>
<feature type="compositionally biased region" description="Basic residues" evidence="9">
    <location>
        <begin position="473"/>
        <end position="482"/>
    </location>
</feature>
<dbReference type="Proteomes" id="UP000759537">
    <property type="component" value="Unassembled WGS sequence"/>
</dbReference>
<reference evidence="12" key="2">
    <citation type="journal article" date="2020" name="Nat. Commun.">
        <title>Large-scale genome sequencing of mycorrhizal fungi provides insights into the early evolution of symbiotic traits.</title>
        <authorList>
            <person name="Miyauchi S."/>
            <person name="Kiss E."/>
            <person name="Kuo A."/>
            <person name="Drula E."/>
            <person name="Kohler A."/>
            <person name="Sanchez-Garcia M."/>
            <person name="Morin E."/>
            <person name="Andreopoulos B."/>
            <person name="Barry K.W."/>
            <person name="Bonito G."/>
            <person name="Buee M."/>
            <person name="Carver A."/>
            <person name="Chen C."/>
            <person name="Cichocki N."/>
            <person name="Clum A."/>
            <person name="Culley D."/>
            <person name="Crous P.W."/>
            <person name="Fauchery L."/>
            <person name="Girlanda M."/>
            <person name="Hayes R.D."/>
            <person name="Keri Z."/>
            <person name="LaButti K."/>
            <person name="Lipzen A."/>
            <person name="Lombard V."/>
            <person name="Magnuson J."/>
            <person name="Maillard F."/>
            <person name="Murat C."/>
            <person name="Nolan M."/>
            <person name="Ohm R.A."/>
            <person name="Pangilinan J."/>
            <person name="Pereira M.F."/>
            <person name="Perotto S."/>
            <person name="Peter M."/>
            <person name="Pfister S."/>
            <person name="Riley R."/>
            <person name="Sitrit Y."/>
            <person name="Stielow J.B."/>
            <person name="Szollosi G."/>
            <person name="Zifcakova L."/>
            <person name="Stursova M."/>
            <person name="Spatafora J.W."/>
            <person name="Tedersoo L."/>
            <person name="Vaario L.M."/>
            <person name="Yamada A."/>
            <person name="Yan M."/>
            <person name="Wang P."/>
            <person name="Xu J."/>
            <person name="Bruns T."/>
            <person name="Baldrian P."/>
            <person name="Vilgalys R."/>
            <person name="Dunand C."/>
            <person name="Henrissat B."/>
            <person name="Grigoriev I.V."/>
            <person name="Hibbett D."/>
            <person name="Nagy L.G."/>
            <person name="Martin F.M."/>
        </authorList>
    </citation>
    <scope>NUCLEOTIDE SEQUENCE</scope>
    <source>
        <strain evidence="12">Prilba</strain>
    </source>
</reference>
<feature type="transmembrane region" description="Helical" evidence="10">
    <location>
        <begin position="604"/>
        <end position="623"/>
    </location>
</feature>
<protein>
    <submittedName>
        <fullName evidence="12">Voltage-gated potassium channel</fullName>
    </submittedName>
</protein>
<evidence type="ECO:0000256" key="7">
    <source>
        <dbReference type="ARBA" id="ARBA00023303"/>
    </source>
</evidence>
<feature type="transmembrane region" description="Helical" evidence="10">
    <location>
        <begin position="309"/>
        <end position="329"/>
    </location>
</feature>
<dbReference type="OrthoDB" id="297496at2759"/>
<accession>A0A9P5T9F9</accession>
<dbReference type="GO" id="GO:0022841">
    <property type="term" value="F:potassium ion leak channel activity"/>
    <property type="evidence" value="ECO:0007669"/>
    <property type="project" value="TreeGrafter"/>
</dbReference>
<evidence type="ECO:0000256" key="2">
    <source>
        <dbReference type="ARBA" id="ARBA00022448"/>
    </source>
</evidence>
<sequence length="878" mass="99268">MAPFLPAAAFLAHMFSPRDPPHEHGLSPEQRDPEKGGSGDAQEHDYGDDPDEVEDFEDFEEQHESANVGQEAHNEHQPRRGVPLTFTGTMSSASMVNFSRPSLPRCLVKTKDILFGSHSRDNEEVLPNYRRTPIISGSLIPFSILLEIPGLTEPWYVRTYNHQTVETRKNPPLVVVSISISMALAVLANAALIYRFLDRHVKRNTIICIVALTLHDILNIVTVLTFGVQHRGNDGFTNSEAFWMTICSTIVSTITNMTLIWDFLRTPNFAKAGSGITHKQRSLVIITMIFLTYIALGALISSLMMNLTFINGLFFTIVTTLTIGFGDIVPITPAQRFVVCFYAVFGIIILSAGIRVTSEAVLEGLQVGYRRRIQDYKRRRRARKRERELVRRWRAAVEERLVERELDVWTADNPASSSHYKVRPATLRRGASFTPQAMYLNTEALPRHELEAAAREAGVPSDKFIGRKFGRRARQTRVPHHHHDPDSQQPPSSQQQQQQSKEGERPARVPLEFSWTIDDGGTQEKTGRWGSEWWDRARQALRLANDGTSYPQEDPNGGMTYQEMVKTLEREERRSLYVKLGLSWTLFFVFWTIGSLIFSKTEGWPYGDAMYFCFIAFTTIGYGDLAPETAIGRSIFIFWALFGVGTMTILFAVVNDAFSTKYHSVTHDKRFDRAVRRYRQGQEIAVMNNKKDETCNQKSRSRIVPALKANLARISSREPAPSSSAPKPTLTLEEAEALVRSRIEPLPAMMLREVLRLRDHTRYFLMTNGHADVFDIQTDTVGESGPLPKEHAVHEDLKQLLDEIAEEEGLEEHLKQEVWGDSHARRTLFLLSLEKGARKMTEAAELALETLTERNELLSKEGGGIEVEVFEVPAGPSG</sequence>
<evidence type="ECO:0000256" key="6">
    <source>
        <dbReference type="ARBA" id="ARBA00023136"/>
    </source>
</evidence>
<keyword evidence="6 10" id="KW-0472">Membrane</keyword>
<feature type="compositionally biased region" description="Low complexity" evidence="9">
    <location>
        <begin position="487"/>
        <end position="500"/>
    </location>
</feature>
<keyword evidence="3 8" id="KW-0812">Transmembrane</keyword>
<evidence type="ECO:0000256" key="3">
    <source>
        <dbReference type="ARBA" id="ARBA00022692"/>
    </source>
</evidence>
<organism evidence="12 13">
    <name type="scientific">Russula ochroleuca</name>
    <dbReference type="NCBI Taxonomy" id="152965"/>
    <lineage>
        <taxon>Eukaryota</taxon>
        <taxon>Fungi</taxon>
        <taxon>Dikarya</taxon>
        <taxon>Basidiomycota</taxon>
        <taxon>Agaricomycotina</taxon>
        <taxon>Agaricomycetes</taxon>
        <taxon>Russulales</taxon>
        <taxon>Russulaceae</taxon>
        <taxon>Russula</taxon>
    </lineage>
</organism>
<dbReference type="GO" id="GO:0005886">
    <property type="term" value="C:plasma membrane"/>
    <property type="evidence" value="ECO:0007669"/>
    <property type="project" value="TreeGrafter"/>
</dbReference>
<evidence type="ECO:0000313" key="12">
    <source>
        <dbReference type="EMBL" id="KAF8480420.1"/>
    </source>
</evidence>
<feature type="transmembrane region" description="Helical" evidence="10">
    <location>
        <begin position="576"/>
        <end position="598"/>
    </location>
</feature>
<feature type="transmembrane region" description="Helical" evidence="10">
    <location>
        <begin position="282"/>
        <end position="303"/>
    </location>
</feature>
<keyword evidence="5 8" id="KW-0406">Ion transport</keyword>
<comment type="subcellular location">
    <subcellularLocation>
        <location evidence="1">Membrane</location>
        <topology evidence="1">Multi-pass membrane protein</topology>
    </subcellularLocation>
</comment>
<evidence type="ECO:0000256" key="1">
    <source>
        <dbReference type="ARBA" id="ARBA00004141"/>
    </source>
</evidence>
<feature type="domain" description="Potassium channel" evidence="11">
    <location>
        <begin position="289"/>
        <end position="361"/>
    </location>
</feature>
<evidence type="ECO:0000256" key="10">
    <source>
        <dbReference type="SAM" id="Phobius"/>
    </source>
</evidence>
<feature type="transmembrane region" description="Helical" evidence="10">
    <location>
        <begin position="173"/>
        <end position="194"/>
    </location>
</feature>
<feature type="transmembrane region" description="Helical" evidence="10">
    <location>
        <begin position="206"/>
        <end position="229"/>
    </location>
</feature>
<feature type="transmembrane region" description="Helical" evidence="10">
    <location>
        <begin position="635"/>
        <end position="654"/>
    </location>
</feature>
<feature type="region of interest" description="Disordered" evidence="9">
    <location>
        <begin position="15"/>
        <end position="86"/>
    </location>
</feature>
<evidence type="ECO:0000259" key="11">
    <source>
        <dbReference type="Pfam" id="PF07885"/>
    </source>
</evidence>
<feature type="compositionally biased region" description="Acidic residues" evidence="9">
    <location>
        <begin position="48"/>
        <end position="61"/>
    </location>
</feature>
<feature type="transmembrane region" description="Helical" evidence="10">
    <location>
        <begin position="241"/>
        <end position="261"/>
    </location>
</feature>
<dbReference type="SUPFAM" id="SSF81324">
    <property type="entry name" value="Voltage-gated potassium channels"/>
    <property type="match status" value="2"/>
</dbReference>
<keyword evidence="2 8" id="KW-0813">Transport</keyword>
<comment type="similarity">
    <text evidence="8">Belongs to the two pore domain potassium channel (TC 1.A.1.8) family.</text>
</comment>
<keyword evidence="13" id="KW-1185">Reference proteome</keyword>
<evidence type="ECO:0000256" key="5">
    <source>
        <dbReference type="ARBA" id="ARBA00023065"/>
    </source>
</evidence>
<dbReference type="InterPro" id="IPR003280">
    <property type="entry name" value="2pore_dom_K_chnl"/>
</dbReference>
<evidence type="ECO:0000256" key="8">
    <source>
        <dbReference type="RuleBase" id="RU003857"/>
    </source>
</evidence>
<keyword evidence="7 8" id="KW-0407">Ion channel</keyword>
<dbReference type="GO" id="GO:0030322">
    <property type="term" value="P:stabilization of membrane potential"/>
    <property type="evidence" value="ECO:0007669"/>
    <property type="project" value="TreeGrafter"/>
</dbReference>
<evidence type="ECO:0000313" key="13">
    <source>
        <dbReference type="Proteomes" id="UP000759537"/>
    </source>
</evidence>
<dbReference type="EMBL" id="WHVB01000008">
    <property type="protein sequence ID" value="KAF8480420.1"/>
    <property type="molecule type" value="Genomic_DNA"/>
</dbReference>
<keyword evidence="4 10" id="KW-1133">Transmembrane helix</keyword>
<evidence type="ECO:0000256" key="9">
    <source>
        <dbReference type="SAM" id="MobiDB-lite"/>
    </source>
</evidence>
<feature type="domain" description="Potassium channel" evidence="11">
    <location>
        <begin position="587"/>
        <end position="658"/>
    </location>
</feature>
<feature type="region of interest" description="Disordered" evidence="9">
    <location>
        <begin position="473"/>
        <end position="513"/>
    </location>
</feature>
<evidence type="ECO:0000256" key="4">
    <source>
        <dbReference type="ARBA" id="ARBA00022989"/>
    </source>
</evidence>
<name>A0A9P5T9F9_9AGAM</name>
<dbReference type="GO" id="GO:0015271">
    <property type="term" value="F:outward rectifier potassium channel activity"/>
    <property type="evidence" value="ECO:0007669"/>
    <property type="project" value="TreeGrafter"/>
</dbReference>
<feature type="compositionally biased region" description="Basic and acidic residues" evidence="9">
    <location>
        <begin position="19"/>
        <end position="47"/>
    </location>
</feature>